<dbReference type="AlphaFoldDB" id="A0A835TH30"/>
<evidence type="ECO:0000313" key="2">
    <source>
        <dbReference type="Proteomes" id="UP000650467"/>
    </source>
</evidence>
<evidence type="ECO:0000313" key="1">
    <source>
        <dbReference type="EMBL" id="KAG2443433.1"/>
    </source>
</evidence>
<reference evidence="1" key="1">
    <citation type="journal article" date="2020" name="bioRxiv">
        <title>Comparative genomics of Chlamydomonas.</title>
        <authorList>
            <person name="Craig R.J."/>
            <person name="Hasan A.R."/>
            <person name="Ness R.W."/>
            <person name="Keightley P.D."/>
        </authorList>
    </citation>
    <scope>NUCLEOTIDE SEQUENCE</scope>
    <source>
        <strain evidence="1">SAG 7.73</strain>
    </source>
</reference>
<dbReference type="EMBL" id="JAEHOC010000003">
    <property type="protein sequence ID" value="KAG2443433.1"/>
    <property type="molecule type" value="Genomic_DNA"/>
</dbReference>
<accession>A0A835TH30</accession>
<keyword evidence="2" id="KW-1185">Reference proteome</keyword>
<sequence>MSIGLGVGLGLGMQNTTHDTSQITSDDSDVGALRVNSVAMSALSFNSTTLAAAAMTNASRAVGAEPVTGDTPAPSSREAYLQARTLAAHSLPALAQLRTADNGSALIEMLLLGQSDMALVTRSDLAAATAQLASVTAVATAGITATAAMDPSDPADWPNTAAVLRNIRGLFNPLSSRANSPPANSSSTASESNELVLLDSHQVLLATSELMTRGLPYSPTLNDLRAIVDAAADSFVPYARETADLWYYGPHVSATCSSAGADSAKCTARRSLYRTCGVEGESALAACRAALPVNGSSSSALVAAQWSCAASAQSARNVCLQREEAARVCGDQVATAYSTCVAAPGATAAACGARNATVRSTCLAAEQPKRVTCQATTRGTETAKCADADTAARATCRDAAAARSLDDTGLAQCLAAADAAAVQCKVAMETTVRTCMEVHSCNATLATALAACDASSPGSCQTSAQTANSACLAAAPAAAKSYIDAQVAAGSLVSAVRHYHTYLPYSLLTEAQRYNVASLLGQVSGALRV</sequence>
<protein>
    <submittedName>
        <fullName evidence="1">Uncharacterized protein</fullName>
    </submittedName>
</protein>
<organism evidence="1 2">
    <name type="scientific">Chlamydomonas incerta</name>
    <dbReference type="NCBI Taxonomy" id="51695"/>
    <lineage>
        <taxon>Eukaryota</taxon>
        <taxon>Viridiplantae</taxon>
        <taxon>Chlorophyta</taxon>
        <taxon>core chlorophytes</taxon>
        <taxon>Chlorophyceae</taxon>
        <taxon>CS clade</taxon>
        <taxon>Chlamydomonadales</taxon>
        <taxon>Chlamydomonadaceae</taxon>
        <taxon>Chlamydomonas</taxon>
    </lineage>
</organism>
<proteinExistence type="predicted"/>
<gene>
    <name evidence="1" type="ORF">HXX76_001791</name>
</gene>
<dbReference type="Proteomes" id="UP000650467">
    <property type="component" value="Unassembled WGS sequence"/>
</dbReference>
<dbReference type="OrthoDB" id="541630at2759"/>
<name>A0A835TH30_CHLIN</name>
<comment type="caution">
    <text evidence="1">The sequence shown here is derived from an EMBL/GenBank/DDBJ whole genome shotgun (WGS) entry which is preliminary data.</text>
</comment>